<reference evidence="3 4" key="2">
    <citation type="journal article" date="2013" name="Proc. Natl. Acad. Sci. U.S.A.">
        <title>Twelve previously unknown phage genera are ubiquitous in global oceans.</title>
        <authorList>
            <person name="Holmfeldt K."/>
            <person name="Solonenko N."/>
            <person name="Shah M."/>
            <person name="Corrier K."/>
            <person name="Riemann L."/>
            <person name="Verberkmoes N.C."/>
            <person name="Sullivan M.B."/>
        </authorList>
    </citation>
    <scope>NUCLEOTIDE SEQUENCE [LARGE SCALE GENOMIC DNA]</scope>
    <source>
        <strain evidence="3">PhiST</strain>
    </source>
</reference>
<evidence type="ECO:0000313" key="2">
    <source>
        <dbReference type="EMBL" id="AGH56711.1"/>
    </source>
</evidence>
<protein>
    <recommendedName>
        <fullName evidence="6">Transmembrane protein</fullName>
    </recommendedName>
</protein>
<dbReference type="Proteomes" id="UP000203074">
    <property type="component" value="Segment"/>
</dbReference>
<dbReference type="EMBL" id="HQ634192">
    <property type="protein sequence ID" value="AGH56711.1"/>
    <property type="molecule type" value="Genomic_DNA"/>
</dbReference>
<evidence type="ECO:0000313" key="4">
    <source>
        <dbReference type="Proteomes" id="UP000014729"/>
    </source>
</evidence>
<dbReference type="Proteomes" id="UP000014729">
    <property type="component" value="Segment"/>
</dbReference>
<sequence>MEILMTIGLVIFGIITIIGIIRVIMIPYTGFINLLIELMLLDWLGDCLWWVFESIGDIWDNDF</sequence>
<evidence type="ECO:0000313" key="5">
    <source>
        <dbReference type="Proteomes" id="UP000203074"/>
    </source>
</evidence>
<reference evidence="2 5" key="1">
    <citation type="submission" date="2010-11" db="EMBL/GenBank/DDBJ databases">
        <title>The Genome Sequence of Cellulophaga phage phiST.</title>
        <authorList>
            <consortium name="The Broad Institute Genome Sequencing Platform"/>
            <person name="Henn M.R."/>
            <person name="Reimann L."/>
            <person name="Holmfelt K."/>
            <person name="Levin J."/>
            <person name="Malboeuf C."/>
            <person name="Casali M."/>
            <person name="Russ C."/>
            <person name="Lennon N."/>
            <person name="Chapman S.B."/>
            <person name="Erlich R."/>
            <person name="Young S.K."/>
            <person name="Yandava C."/>
            <person name="Zeng Q."/>
            <person name="Alvarado L."/>
            <person name="Anderson S."/>
            <person name="Berlin A."/>
            <person name="Chen Z."/>
            <person name="Freedman E."/>
            <person name="Gellesch M."/>
            <person name="Goldberg J."/>
            <person name="Green L."/>
            <person name="Griggs A."/>
            <person name="Gujja S."/>
            <person name="Heilman E.R."/>
            <person name="Heiman D."/>
            <person name="Hollinger A."/>
            <person name="Howarth C."/>
            <person name="Larson L."/>
            <person name="Mehta T."/>
            <person name="Pearson M."/>
            <person name="Roberts A."/>
            <person name="Ryan E."/>
            <person name="Saif S."/>
            <person name="Shea T."/>
            <person name="Shenoy N."/>
            <person name="Sisk P."/>
            <person name="Stolte C."/>
            <person name="Sykes S."/>
            <person name="White J."/>
            <person name="Haas B."/>
            <person name="Nusbaum C."/>
            <person name="Birren B."/>
        </authorList>
    </citation>
    <scope>NUCLEOTIDE SEQUENCE [LARGE SCALE GENOMIC DNA]</scope>
    <source>
        <strain evidence="2">PhiST</strain>
        <strain evidence="5">phiST</strain>
    </source>
</reference>
<keyword evidence="1" id="KW-0472">Membrane</keyword>
<evidence type="ECO:0000313" key="3">
    <source>
        <dbReference type="EMBL" id="AGO47237.1"/>
    </source>
</evidence>
<reference evidence="4" key="3">
    <citation type="submission" date="2013-03" db="EMBL/GenBank/DDBJ databases">
        <title>The Cellulophaga phages: a novel, diverse, and globally ubiquitous model system.</title>
        <authorList>
            <person name="Holmfeldt K."/>
            <person name="Solonenko N."/>
            <person name="Shah M."/>
            <person name="Corrier K."/>
            <person name="Riemann L."/>
            <person name="VerBerkmoes N.C."/>
            <person name="Sullivan M.B."/>
        </authorList>
    </citation>
    <scope>NUCLEOTIDE SEQUENCE [LARGE SCALE GENOMIC DNA]</scope>
</reference>
<dbReference type="GeneID" id="15009910"/>
<dbReference type="EMBL" id="KC821604">
    <property type="protein sequence ID" value="AGO47237.1"/>
    <property type="molecule type" value="Genomic_DNA"/>
</dbReference>
<keyword evidence="1" id="KW-0812">Transmembrane</keyword>
<organism evidence="2 5">
    <name type="scientific">Cellulophaga phage phiST</name>
    <dbReference type="NCBI Taxonomy" id="756282"/>
    <lineage>
        <taxon>Viruses</taxon>
        <taxon>Duplodnaviria</taxon>
        <taxon>Heunggongvirae</taxon>
        <taxon>Uroviricota</taxon>
        <taxon>Caudoviricetes</taxon>
        <taxon>Cbastvirus</taxon>
        <taxon>Cbastvirus ST</taxon>
    </lineage>
</organism>
<keyword evidence="1" id="KW-1133">Transmembrane helix</keyword>
<accession>M4SPP9</accession>
<gene>
    <name evidence="2" type="ORF">CGPG_00012</name>
    <name evidence="3" type="ORF">PhiST_gp098</name>
</gene>
<evidence type="ECO:0008006" key="6">
    <source>
        <dbReference type="Google" id="ProtNLM"/>
    </source>
</evidence>
<evidence type="ECO:0000256" key="1">
    <source>
        <dbReference type="SAM" id="Phobius"/>
    </source>
</evidence>
<proteinExistence type="predicted"/>
<dbReference type="RefSeq" id="YP_007673394.1">
    <property type="nucleotide sequence ID" value="NC_020842.1"/>
</dbReference>
<feature type="transmembrane region" description="Helical" evidence="1">
    <location>
        <begin position="6"/>
        <end position="24"/>
    </location>
</feature>
<dbReference type="KEGG" id="vg:15009910"/>
<keyword evidence="5" id="KW-1185">Reference proteome</keyword>
<name>M4SPP9_9CAUD</name>